<dbReference type="InterPro" id="IPR050320">
    <property type="entry name" value="N5-glutamine_MTase"/>
</dbReference>
<dbReference type="CDD" id="cd02440">
    <property type="entry name" value="AdoMet_MTases"/>
    <property type="match status" value="1"/>
</dbReference>
<gene>
    <name evidence="4" type="ordered locus">Palpr_2035</name>
</gene>
<evidence type="ECO:0000313" key="4">
    <source>
        <dbReference type="EMBL" id="ADQ80172.1"/>
    </source>
</evidence>
<dbReference type="Pfam" id="PF05175">
    <property type="entry name" value="MTS"/>
    <property type="match status" value="1"/>
</dbReference>
<dbReference type="RefSeq" id="WP_013445541.1">
    <property type="nucleotide sequence ID" value="NC_014734.1"/>
</dbReference>
<dbReference type="SUPFAM" id="SSF53335">
    <property type="entry name" value="S-adenosyl-L-methionine-dependent methyltransferases"/>
    <property type="match status" value="1"/>
</dbReference>
<keyword evidence="2" id="KW-0949">S-adenosyl-L-methionine</keyword>
<dbReference type="KEGG" id="ppn:Palpr_2035"/>
<proteinExistence type="predicted"/>
<evidence type="ECO:0000256" key="2">
    <source>
        <dbReference type="ARBA" id="ARBA00022691"/>
    </source>
</evidence>
<dbReference type="EMBL" id="CP002345">
    <property type="protein sequence ID" value="ADQ80172.1"/>
    <property type="molecule type" value="Genomic_DNA"/>
</dbReference>
<dbReference type="Proteomes" id="UP000008718">
    <property type="component" value="Chromosome"/>
</dbReference>
<sequence length="254" mass="28023">MTNGLGKFKFYHPVGTFSLTPASNILIQAIIDNQSLLHGTGIDWGCGVGCLAILAARIKGVDKVYGLDIAQPNIDAAIINGQENQVADKLVFMPADSYQPFSQQHQSELEKMKGKIDFIIANPPSSTGDDGFAFRRMVLNGAKNYLGDGGIVLLNISFQYGMQRIESLYKNIEGFSYSGVAASTDYVPFDLSRPDLLECLGIYAKEEQKGGYEYTFCNADNNKFSNAEAALKNYIEKGVSPLTKWQTHIFKYNR</sequence>
<evidence type="ECO:0000256" key="1">
    <source>
        <dbReference type="ARBA" id="ARBA00022603"/>
    </source>
</evidence>
<dbReference type="PANTHER" id="PTHR18895">
    <property type="entry name" value="HEMK METHYLTRANSFERASE"/>
    <property type="match status" value="1"/>
</dbReference>
<accession>E4T628</accession>
<evidence type="ECO:0000313" key="5">
    <source>
        <dbReference type="Proteomes" id="UP000008718"/>
    </source>
</evidence>
<dbReference type="STRING" id="694427.Palpr_2035"/>
<dbReference type="HOGENOM" id="CLU_1026146_0_0_10"/>
<evidence type="ECO:0000259" key="3">
    <source>
        <dbReference type="Pfam" id="PF05175"/>
    </source>
</evidence>
<dbReference type="PANTHER" id="PTHR18895:SF74">
    <property type="entry name" value="MTRF1L RELEASE FACTOR GLUTAMINE METHYLTRANSFERASE"/>
    <property type="match status" value="1"/>
</dbReference>
<keyword evidence="5" id="KW-1185">Reference proteome</keyword>
<dbReference type="AlphaFoldDB" id="E4T628"/>
<dbReference type="InterPro" id="IPR007848">
    <property type="entry name" value="Small_mtfrase_dom"/>
</dbReference>
<name>E4T628_PALPW</name>
<dbReference type="eggNOG" id="COG2890">
    <property type="taxonomic scope" value="Bacteria"/>
</dbReference>
<dbReference type="OrthoDB" id="9764961at2"/>
<organism evidence="4 5">
    <name type="scientific">Paludibacter propionicigenes (strain DSM 17365 / JCM 13257 / WB4)</name>
    <dbReference type="NCBI Taxonomy" id="694427"/>
    <lineage>
        <taxon>Bacteria</taxon>
        <taxon>Pseudomonadati</taxon>
        <taxon>Bacteroidota</taxon>
        <taxon>Bacteroidia</taxon>
        <taxon>Bacteroidales</taxon>
        <taxon>Paludibacteraceae</taxon>
        <taxon>Paludibacter</taxon>
    </lineage>
</organism>
<protein>
    <submittedName>
        <fullName evidence="4">Methyltransferase small</fullName>
    </submittedName>
</protein>
<dbReference type="InterPro" id="IPR029063">
    <property type="entry name" value="SAM-dependent_MTases_sf"/>
</dbReference>
<dbReference type="GO" id="GO:0008168">
    <property type="term" value="F:methyltransferase activity"/>
    <property type="evidence" value="ECO:0007669"/>
    <property type="project" value="UniProtKB-KW"/>
</dbReference>
<dbReference type="GO" id="GO:0032259">
    <property type="term" value="P:methylation"/>
    <property type="evidence" value="ECO:0007669"/>
    <property type="project" value="UniProtKB-KW"/>
</dbReference>
<reference evidence="4 5" key="2">
    <citation type="journal article" date="2011" name="Stand. Genomic Sci.">
        <title>Complete genome sequence of Paludibacter propionicigenes type strain (WB4).</title>
        <authorList>
            <person name="Gronow S."/>
            <person name="Munk C."/>
            <person name="Lapidus A."/>
            <person name="Nolan M."/>
            <person name="Lucas S."/>
            <person name="Hammon N."/>
            <person name="Deshpande S."/>
            <person name="Cheng J.F."/>
            <person name="Tapia R."/>
            <person name="Han C."/>
            <person name="Goodwin L."/>
            <person name="Pitluck S."/>
            <person name="Liolios K."/>
            <person name="Ivanova N."/>
            <person name="Mavromatis K."/>
            <person name="Mikhailova N."/>
            <person name="Pati A."/>
            <person name="Chen A."/>
            <person name="Palaniappan K."/>
            <person name="Land M."/>
            <person name="Hauser L."/>
            <person name="Chang Y.J."/>
            <person name="Jeffries C.D."/>
            <person name="Brambilla E."/>
            <person name="Rohde M."/>
            <person name="Goker M."/>
            <person name="Detter J.C."/>
            <person name="Woyke T."/>
            <person name="Bristow J."/>
            <person name="Eisen J.A."/>
            <person name="Markowitz V."/>
            <person name="Hugenholtz P."/>
            <person name="Kyrpides N.C."/>
            <person name="Klenk H.P."/>
        </authorList>
    </citation>
    <scope>NUCLEOTIDE SEQUENCE [LARGE SCALE GENOMIC DNA]</scope>
    <source>
        <strain evidence="5">DSM 17365 / JCM 13257 / WB4</strain>
    </source>
</reference>
<keyword evidence="4" id="KW-0808">Transferase</keyword>
<reference key="1">
    <citation type="submission" date="2010-11" db="EMBL/GenBank/DDBJ databases">
        <title>The complete genome of Paludibacter propionicigenes DSM 17365.</title>
        <authorList>
            <consortium name="US DOE Joint Genome Institute (JGI-PGF)"/>
            <person name="Lucas S."/>
            <person name="Copeland A."/>
            <person name="Lapidus A."/>
            <person name="Bruce D."/>
            <person name="Goodwin L."/>
            <person name="Pitluck S."/>
            <person name="Kyrpides N."/>
            <person name="Mavromatis K."/>
            <person name="Ivanova N."/>
            <person name="Munk A.C."/>
            <person name="Brettin T."/>
            <person name="Detter J.C."/>
            <person name="Han C."/>
            <person name="Tapia R."/>
            <person name="Land M."/>
            <person name="Hauser L."/>
            <person name="Markowitz V."/>
            <person name="Cheng J.-F."/>
            <person name="Hugenholtz P."/>
            <person name="Woyke T."/>
            <person name="Wu D."/>
            <person name="Gronow S."/>
            <person name="Wellnitz S."/>
            <person name="Brambilla E."/>
            <person name="Klenk H.-P."/>
            <person name="Eisen J.A."/>
        </authorList>
    </citation>
    <scope>NUCLEOTIDE SEQUENCE</scope>
    <source>
        <strain>WB4</strain>
    </source>
</reference>
<feature type="domain" description="Methyltransferase small" evidence="3">
    <location>
        <begin position="10"/>
        <end position="169"/>
    </location>
</feature>
<keyword evidence="1 4" id="KW-0489">Methyltransferase</keyword>
<dbReference type="Gene3D" id="3.40.50.150">
    <property type="entry name" value="Vaccinia Virus protein VP39"/>
    <property type="match status" value="1"/>
</dbReference>